<evidence type="ECO:0000313" key="2">
    <source>
        <dbReference type="EMBL" id="CAB4954322.1"/>
    </source>
</evidence>
<accession>A0A6J7KJ51</accession>
<feature type="region of interest" description="Disordered" evidence="1">
    <location>
        <begin position="23"/>
        <end position="44"/>
    </location>
</feature>
<reference evidence="2" key="1">
    <citation type="submission" date="2020-05" db="EMBL/GenBank/DDBJ databases">
        <authorList>
            <person name="Chiriac C."/>
            <person name="Salcher M."/>
            <person name="Ghai R."/>
            <person name="Kavagutti S V."/>
        </authorList>
    </citation>
    <scope>NUCLEOTIDE SEQUENCE</scope>
</reference>
<name>A0A6J7KJ51_9ZZZZ</name>
<gene>
    <name evidence="2" type="ORF">UFOPK3733_02063</name>
</gene>
<dbReference type="EMBL" id="CAFBNC010000151">
    <property type="protein sequence ID" value="CAB4954322.1"/>
    <property type="molecule type" value="Genomic_DNA"/>
</dbReference>
<proteinExistence type="predicted"/>
<organism evidence="2">
    <name type="scientific">freshwater metagenome</name>
    <dbReference type="NCBI Taxonomy" id="449393"/>
    <lineage>
        <taxon>unclassified sequences</taxon>
        <taxon>metagenomes</taxon>
        <taxon>ecological metagenomes</taxon>
    </lineage>
</organism>
<protein>
    <submittedName>
        <fullName evidence="2">Unannotated protein</fullName>
    </submittedName>
</protein>
<sequence length="217" mass="23756">MLGIDAATSRSCRFLDHRHGTDDVVGRTERGEPTIADPSDPTQFAGGDAAEPDLKIAFHRARQHLYVGHRIELALVGDELTGPAGPHEGESFIMTPASLRALHTERTVLCSLGGAQPHRRQQTPVGEHVECGQFLGQQYWIPTRKNEHRGAELELLGASGGHSERNQRIWGGGSDSFGHPQRIETQFFEAIDEMIETVRRSGGGEGSEADADTNFQR</sequence>
<dbReference type="AlphaFoldDB" id="A0A6J7KJ51"/>
<feature type="compositionally biased region" description="Basic and acidic residues" evidence="1">
    <location>
        <begin position="23"/>
        <end position="32"/>
    </location>
</feature>
<evidence type="ECO:0000256" key="1">
    <source>
        <dbReference type="SAM" id="MobiDB-lite"/>
    </source>
</evidence>